<dbReference type="EMBL" id="CADCTN010000170">
    <property type="protein sequence ID" value="CAA9256346.1"/>
    <property type="molecule type" value="Genomic_DNA"/>
</dbReference>
<reference evidence="2" key="1">
    <citation type="submission" date="2020-02" db="EMBL/GenBank/DDBJ databases">
        <authorList>
            <person name="Meier V. D."/>
        </authorList>
    </citation>
    <scope>NUCLEOTIDE SEQUENCE</scope>
    <source>
        <strain evidence="2">AVDCRST_MAG52</strain>
    </source>
</reference>
<keyword evidence="2" id="KW-0808">Transferase</keyword>
<feature type="non-terminal residue" evidence="2">
    <location>
        <position position="239"/>
    </location>
</feature>
<dbReference type="EC" id="2.1.1.163" evidence="2"/>
<name>A0A6J4IQL0_9ACTN</name>
<evidence type="ECO:0000256" key="1">
    <source>
        <dbReference type="SAM" id="MobiDB-lite"/>
    </source>
</evidence>
<feature type="region of interest" description="Disordered" evidence="1">
    <location>
        <begin position="168"/>
        <end position="239"/>
    </location>
</feature>
<dbReference type="GO" id="GO:0032259">
    <property type="term" value="P:methylation"/>
    <property type="evidence" value="ECO:0007669"/>
    <property type="project" value="UniProtKB-KW"/>
</dbReference>
<feature type="compositionally biased region" description="Basic residues" evidence="1">
    <location>
        <begin position="20"/>
        <end position="40"/>
    </location>
</feature>
<feature type="compositionally biased region" description="Basic residues" evidence="1">
    <location>
        <begin position="119"/>
        <end position="140"/>
    </location>
</feature>
<sequence length="239" mass="26626">GRPARQGTHRRIEGRPGQASRRRRGHVRRRREALRPHQHRPLGGSGRLLAAGDTGGAGRAPRADRARRRGRDGGLHGRAGRRRGHRHRLRLLAGDARCRGLADGAQDRRGRHGTAAGRRERRRRGHLLRPAQRRRPRRGPARVPPRDPARRHPGDLRVLLAHLDAVPHPLHRVPDEGAAADRPRGQQQPRRLRLPRRVDPGVARPARPGGPGAAGRLGRGRLAEPHRRHRRPAPGTEGL</sequence>
<protein>
    <submittedName>
        <fullName evidence="2">Demethylmenaquinone methyltransferase</fullName>
        <ecNumber evidence="2">2.1.1.163</ecNumber>
    </submittedName>
</protein>
<feature type="region of interest" description="Disordered" evidence="1">
    <location>
        <begin position="103"/>
        <end position="152"/>
    </location>
</feature>
<feature type="compositionally biased region" description="Basic residues" evidence="1">
    <location>
        <begin position="78"/>
        <end position="90"/>
    </location>
</feature>
<feature type="non-terminal residue" evidence="2">
    <location>
        <position position="1"/>
    </location>
</feature>
<organism evidence="2">
    <name type="scientific">uncultured Blastococcus sp</name>
    <dbReference type="NCBI Taxonomy" id="217144"/>
    <lineage>
        <taxon>Bacteria</taxon>
        <taxon>Bacillati</taxon>
        <taxon>Actinomycetota</taxon>
        <taxon>Actinomycetes</taxon>
        <taxon>Geodermatophilales</taxon>
        <taxon>Geodermatophilaceae</taxon>
        <taxon>Blastococcus</taxon>
        <taxon>environmental samples</taxon>
    </lineage>
</organism>
<evidence type="ECO:0000313" key="2">
    <source>
        <dbReference type="EMBL" id="CAA9256346.1"/>
    </source>
</evidence>
<dbReference type="GO" id="GO:0043770">
    <property type="term" value="F:demethylmenaquinone methyltransferase activity"/>
    <property type="evidence" value="ECO:0007669"/>
    <property type="project" value="UniProtKB-EC"/>
</dbReference>
<proteinExistence type="predicted"/>
<keyword evidence="2" id="KW-0489">Methyltransferase</keyword>
<feature type="compositionally biased region" description="Basic and acidic residues" evidence="1">
    <location>
        <begin position="172"/>
        <end position="184"/>
    </location>
</feature>
<gene>
    <name evidence="2" type="ORF">AVDCRST_MAG52-2342</name>
</gene>
<dbReference type="AlphaFoldDB" id="A0A6J4IQL0"/>
<accession>A0A6J4IQL0</accession>
<feature type="region of interest" description="Disordered" evidence="1">
    <location>
        <begin position="1"/>
        <end position="91"/>
    </location>
</feature>